<evidence type="ECO:0000256" key="1">
    <source>
        <dbReference type="SAM" id="Coils"/>
    </source>
</evidence>
<gene>
    <name evidence="2" type="ORF">HGUI_00825</name>
</gene>
<proteinExistence type="predicted"/>
<evidence type="ECO:0000313" key="3">
    <source>
        <dbReference type="Proteomes" id="UP000183365"/>
    </source>
</evidence>
<dbReference type="VEuPathDB" id="FungiDB:HGUI_00825"/>
<protein>
    <recommendedName>
        <fullName evidence="4">Splicing factor YJU2</fullName>
    </recommendedName>
</protein>
<name>A0A1L0CJU2_9ASCO</name>
<dbReference type="AlphaFoldDB" id="A0A1L0CJU2"/>
<feature type="coiled-coil region" evidence="1">
    <location>
        <begin position="158"/>
        <end position="216"/>
    </location>
</feature>
<keyword evidence="1" id="KW-0175">Coiled coil</keyword>
<reference evidence="3" key="1">
    <citation type="submission" date="2016-11" db="EMBL/GenBank/DDBJ databases">
        <authorList>
            <person name="Guldener U."/>
        </authorList>
    </citation>
    <scope>NUCLEOTIDE SEQUENCE [LARGE SCALE GENOMIC DNA]</scope>
</reference>
<organism evidence="2 3">
    <name type="scientific">Hanseniaspora guilliermondii</name>
    <dbReference type="NCBI Taxonomy" id="56406"/>
    <lineage>
        <taxon>Eukaryota</taxon>
        <taxon>Fungi</taxon>
        <taxon>Dikarya</taxon>
        <taxon>Ascomycota</taxon>
        <taxon>Saccharomycotina</taxon>
        <taxon>Saccharomycetes</taxon>
        <taxon>Saccharomycodales</taxon>
        <taxon>Saccharomycodaceae</taxon>
        <taxon>Hanseniaspora</taxon>
    </lineage>
</organism>
<dbReference type="Proteomes" id="UP000183365">
    <property type="component" value="Unassembled WGS sequence"/>
</dbReference>
<dbReference type="InterPro" id="IPR007590">
    <property type="entry name" value="Saf4/Yju2"/>
</dbReference>
<keyword evidence="3" id="KW-1185">Reference proteome</keyword>
<accession>A0A1L0CJU2</accession>
<evidence type="ECO:0000313" key="2">
    <source>
        <dbReference type="EMBL" id="SGZ38625.1"/>
    </source>
</evidence>
<dbReference type="Pfam" id="PF04502">
    <property type="entry name" value="Saf4_Yju2"/>
    <property type="match status" value="1"/>
</dbReference>
<dbReference type="EMBL" id="FQNF01000010">
    <property type="protein sequence ID" value="SGZ38625.1"/>
    <property type="molecule type" value="Genomic_DNA"/>
</dbReference>
<evidence type="ECO:0008006" key="4">
    <source>
        <dbReference type="Google" id="ProtNLM"/>
    </source>
</evidence>
<dbReference type="GO" id="GO:0000398">
    <property type="term" value="P:mRNA splicing, via spliceosome"/>
    <property type="evidence" value="ECO:0007669"/>
    <property type="project" value="InterPro"/>
</dbReference>
<sequence>MSERRSGGRYIDEQQQKLEAKQKKAFKNKLKDKGLTIKDLKYEFNKANKIRFMNPINLICESCQTYIPKNRKFNGYKREVNQAKEFDATYNHEYMKNIKIFELKYKCPFCSNDIILRTDPLGAASIGADFLKDEEGKSNNEQKEEGYMIMSGANFLNKKNESSKLNQVDRIIENIELEEKIKEEALLNNADQNRNMEDQLNTLQRQQLEDEELENIRLAEIDRQINIKNMYNTKDLEVKDIIGSEMNKINKIKVIKKNKGKKKVIKL</sequence>
<dbReference type="OrthoDB" id="674963at2759"/>